<dbReference type="Gene3D" id="3.40.50.2000">
    <property type="entry name" value="Glycogen Phosphorylase B"/>
    <property type="match status" value="2"/>
</dbReference>
<keyword evidence="3" id="KW-1185">Reference proteome</keyword>
<dbReference type="RefSeq" id="WP_006040137.1">
    <property type="nucleotide sequence ID" value="NZ_AEDD01000012.1"/>
</dbReference>
<name>E0IER3_9BACL</name>
<evidence type="ECO:0000313" key="3">
    <source>
        <dbReference type="Proteomes" id="UP000005387"/>
    </source>
</evidence>
<gene>
    <name evidence="2" type="ORF">PaecuDRAFT_4154</name>
</gene>
<dbReference type="Pfam" id="PF00534">
    <property type="entry name" value="Glycos_transf_1"/>
    <property type="match status" value="1"/>
</dbReference>
<keyword evidence="2" id="KW-0808">Transferase</keyword>
<dbReference type="CDD" id="cd03801">
    <property type="entry name" value="GT4_PimA-like"/>
    <property type="match status" value="1"/>
</dbReference>
<protein>
    <submittedName>
        <fullName evidence="2">Glycosyl transferase group 1</fullName>
    </submittedName>
</protein>
<organism evidence="2 3">
    <name type="scientific">Paenibacillus curdlanolyticus YK9</name>
    <dbReference type="NCBI Taxonomy" id="717606"/>
    <lineage>
        <taxon>Bacteria</taxon>
        <taxon>Bacillati</taxon>
        <taxon>Bacillota</taxon>
        <taxon>Bacilli</taxon>
        <taxon>Bacillales</taxon>
        <taxon>Paenibacillaceae</taxon>
        <taxon>Paenibacillus</taxon>
    </lineage>
</organism>
<evidence type="ECO:0000313" key="2">
    <source>
        <dbReference type="EMBL" id="EFM09151.1"/>
    </source>
</evidence>
<dbReference type="InterPro" id="IPR050194">
    <property type="entry name" value="Glycosyltransferase_grp1"/>
</dbReference>
<dbReference type="SUPFAM" id="SSF53756">
    <property type="entry name" value="UDP-Glycosyltransferase/glycogen phosphorylase"/>
    <property type="match status" value="1"/>
</dbReference>
<dbReference type="GO" id="GO:0016757">
    <property type="term" value="F:glycosyltransferase activity"/>
    <property type="evidence" value="ECO:0007669"/>
    <property type="project" value="InterPro"/>
</dbReference>
<dbReference type="PANTHER" id="PTHR45947:SF3">
    <property type="entry name" value="SULFOQUINOVOSYL TRANSFERASE SQD2"/>
    <property type="match status" value="1"/>
</dbReference>
<dbReference type="AlphaFoldDB" id="E0IER3"/>
<dbReference type="PANTHER" id="PTHR45947">
    <property type="entry name" value="SULFOQUINOVOSYL TRANSFERASE SQD2"/>
    <property type="match status" value="1"/>
</dbReference>
<dbReference type="EMBL" id="AEDD01000012">
    <property type="protein sequence ID" value="EFM09151.1"/>
    <property type="molecule type" value="Genomic_DNA"/>
</dbReference>
<dbReference type="STRING" id="717606.PaecuDRAFT_4154"/>
<dbReference type="eggNOG" id="COG0438">
    <property type="taxonomic scope" value="Bacteria"/>
</dbReference>
<dbReference type="Proteomes" id="UP000005387">
    <property type="component" value="Unassembled WGS sequence"/>
</dbReference>
<accession>E0IER3</accession>
<evidence type="ECO:0000259" key="1">
    <source>
        <dbReference type="Pfam" id="PF00534"/>
    </source>
</evidence>
<proteinExistence type="predicted"/>
<dbReference type="InterPro" id="IPR001296">
    <property type="entry name" value="Glyco_trans_1"/>
</dbReference>
<feature type="domain" description="Glycosyl transferase family 1" evidence="1">
    <location>
        <begin position="197"/>
        <end position="341"/>
    </location>
</feature>
<reference evidence="2 3" key="1">
    <citation type="submission" date="2010-07" db="EMBL/GenBank/DDBJ databases">
        <title>The draft genome of Paenibacillus curdlanolyticus YK9.</title>
        <authorList>
            <consortium name="US DOE Joint Genome Institute (JGI-PGF)"/>
            <person name="Lucas S."/>
            <person name="Copeland A."/>
            <person name="Lapidus A."/>
            <person name="Cheng J.-F."/>
            <person name="Bruce D."/>
            <person name="Goodwin L."/>
            <person name="Pitluck S."/>
            <person name="Land M.L."/>
            <person name="Hauser L."/>
            <person name="Chang Y.-J."/>
            <person name="Jeffries C."/>
            <person name="Anderson I.J."/>
            <person name="Johnson E."/>
            <person name="Loganathan U."/>
            <person name="Mulhopadhyay B."/>
            <person name="Kyrpides N."/>
            <person name="Woyke T.J."/>
        </authorList>
    </citation>
    <scope>NUCLEOTIDE SEQUENCE [LARGE SCALE GENOMIC DNA]</scope>
    <source>
        <strain evidence="2 3">YK9</strain>
    </source>
</reference>
<sequence length="384" mass="42712">MQHNANKLAIMRGSSQYVNPRHYNVQEIGLGKALAGLGWRVTVYSSGPKEEVIPVQEGLVWHELPRIGGRLTGWPHRGYGSLLREGADVIQCQDLSNLGIVSAHYAAKRSRVPLVLSLGEYESNRRLKTWLTQGNAALIRSQVQGVLCKTKAAMRYAGELRLQPAHYAPVGIDPDAYDATIQEETRERISAIRAAQAEGYTVLMHIGRMDKEDNLSFLLDVMQRVNARVKLVLAGEPKAFVEALPSYGQVRDRVWLLGRVPNSQIGHLLQASDAYMTCSSYEPFGMAAAESIYHGCPVLGYAAGGIAEIVRHDESGWLLEERDAEAWARQLDEFIERGQLRAWRDGCFGQGRSLLWAERAKAYHYVYEALLAQQRAAAGRGVSR</sequence>